<dbReference type="Gene3D" id="3.20.20.120">
    <property type="entry name" value="Enolase-like C-terminal domain"/>
    <property type="match status" value="1"/>
</dbReference>
<dbReference type="SFLD" id="SFLDS00001">
    <property type="entry name" value="Enolase"/>
    <property type="match status" value="1"/>
</dbReference>
<dbReference type="InterPro" id="IPR034593">
    <property type="entry name" value="DgoD-like"/>
</dbReference>
<dbReference type="EMBL" id="UINC01001290">
    <property type="protein sequence ID" value="SUZ76746.1"/>
    <property type="molecule type" value="Genomic_DNA"/>
</dbReference>
<dbReference type="CDD" id="cd03316">
    <property type="entry name" value="MR_like"/>
    <property type="match status" value="1"/>
</dbReference>
<evidence type="ECO:0000259" key="2">
    <source>
        <dbReference type="SMART" id="SM00922"/>
    </source>
</evidence>
<dbReference type="InterPro" id="IPR013341">
    <property type="entry name" value="Mandelate_racemase_N_dom"/>
</dbReference>
<evidence type="ECO:0000313" key="3">
    <source>
        <dbReference type="EMBL" id="SUZ76746.1"/>
    </source>
</evidence>
<dbReference type="Pfam" id="PF13378">
    <property type="entry name" value="MR_MLE_C"/>
    <property type="match status" value="1"/>
</dbReference>
<dbReference type="Pfam" id="PF02746">
    <property type="entry name" value="MR_MLE_N"/>
    <property type="match status" value="1"/>
</dbReference>
<dbReference type="GO" id="GO:0016829">
    <property type="term" value="F:lyase activity"/>
    <property type="evidence" value="ECO:0007669"/>
    <property type="project" value="UniProtKB-KW"/>
</dbReference>
<dbReference type="InterPro" id="IPR036849">
    <property type="entry name" value="Enolase-like_C_sf"/>
</dbReference>
<dbReference type="InterPro" id="IPR013342">
    <property type="entry name" value="Mandelate_racemase_C"/>
</dbReference>
<dbReference type="SFLD" id="SFLDG00179">
    <property type="entry name" value="mandelate_racemase"/>
    <property type="match status" value="1"/>
</dbReference>
<gene>
    <name evidence="3" type="ORF">METZ01_LOCUS29600</name>
</gene>
<dbReference type="SUPFAM" id="SSF54826">
    <property type="entry name" value="Enolase N-terminal domain-like"/>
    <property type="match status" value="1"/>
</dbReference>
<feature type="domain" description="Mandelate racemase/muconate lactonizing enzyme C-terminal" evidence="2">
    <location>
        <begin position="151"/>
        <end position="265"/>
    </location>
</feature>
<name>A0A381QBQ8_9ZZZZ</name>
<dbReference type="Gene3D" id="3.30.390.10">
    <property type="entry name" value="Enolase-like, N-terminal domain"/>
    <property type="match status" value="1"/>
</dbReference>
<dbReference type="SUPFAM" id="SSF51604">
    <property type="entry name" value="Enolase C-terminal domain-like"/>
    <property type="match status" value="1"/>
</dbReference>
<protein>
    <recommendedName>
        <fullName evidence="2">Mandelate racemase/muconate lactonizing enzyme C-terminal domain-containing protein</fullName>
    </recommendedName>
</protein>
<dbReference type="InterPro" id="IPR029017">
    <property type="entry name" value="Enolase-like_N"/>
</dbReference>
<dbReference type="SMART" id="SM00922">
    <property type="entry name" value="MR_MLE"/>
    <property type="match status" value="1"/>
</dbReference>
<accession>A0A381QBQ8</accession>
<organism evidence="3">
    <name type="scientific">marine metagenome</name>
    <dbReference type="NCBI Taxonomy" id="408172"/>
    <lineage>
        <taxon>unclassified sequences</taxon>
        <taxon>metagenomes</taxon>
        <taxon>ecological metagenomes</taxon>
    </lineage>
</organism>
<dbReference type="InterPro" id="IPR029065">
    <property type="entry name" value="Enolase_C-like"/>
</dbReference>
<evidence type="ECO:0000256" key="1">
    <source>
        <dbReference type="ARBA" id="ARBA00023239"/>
    </source>
</evidence>
<dbReference type="PANTHER" id="PTHR48080:SF2">
    <property type="entry name" value="D-GALACTONATE DEHYDRATASE"/>
    <property type="match status" value="1"/>
</dbReference>
<dbReference type="PANTHER" id="PTHR48080">
    <property type="entry name" value="D-GALACTONATE DEHYDRATASE-RELATED"/>
    <property type="match status" value="1"/>
</dbReference>
<reference evidence="3" key="1">
    <citation type="submission" date="2018-05" db="EMBL/GenBank/DDBJ databases">
        <authorList>
            <person name="Lanie J.A."/>
            <person name="Ng W.-L."/>
            <person name="Kazmierczak K.M."/>
            <person name="Andrzejewski T.M."/>
            <person name="Davidsen T.M."/>
            <person name="Wayne K.J."/>
            <person name="Tettelin H."/>
            <person name="Glass J.I."/>
            <person name="Rusch D."/>
            <person name="Podicherti R."/>
            <person name="Tsui H.-C.T."/>
            <person name="Winkler M.E."/>
        </authorList>
    </citation>
    <scope>NUCLEOTIDE SEQUENCE</scope>
</reference>
<sequence length="395" mass="43720">MKITDLKVWVTVPERSSVDGSPSGRSYVFLRIDTDEGISGFGEATSSGGGGSIVVGNMIEFLRNSTAERDFRETIIGENPEHVDLIWHKLFRRFTGGGGFGGFVTTMLSGIDIALWDIKGKAAGKPIYEILGGGPLREEIELYTHVDPGDPIKAANQAKVLAKQGFKALKTDPFMPEMRQHHRRYMQGSISPEGAELATETISAIREGVGENIEILIDCHGNFDVPTAIAMARKLEPFNIGWYEEPVQPNSNQALKHVKESVSVPICVGERLYTRWDFIPVLKDRLAEFLMPDILWTGGITEFHKIATLAESFYVPVSPHDASGPINIMAGAHTMMTIPNFYKLEFNHAQLDSHNSLIDKPLDIVDGKLKMSETPGLGIELDVEFIEAHLDEDWN</sequence>
<dbReference type="AlphaFoldDB" id="A0A381QBQ8"/>
<keyword evidence="1" id="KW-0456">Lyase</keyword>
<proteinExistence type="predicted"/>